<keyword evidence="3" id="KW-0813">Transport</keyword>
<comment type="caution">
    <text evidence="7">The sequence shown here is derived from an EMBL/GenBank/DDBJ whole genome shotgun (WGS) entry which is preliminary data.</text>
</comment>
<dbReference type="Proteomes" id="UP000551501">
    <property type="component" value="Unassembled WGS sequence"/>
</dbReference>
<evidence type="ECO:0000313" key="7">
    <source>
        <dbReference type="EMBL" id="MBB4135324.1"/>
    </source>
</evidence>
<accession>A0A840EYC1</accession>
<comment type="subcellular location">
    <subcellularLocation>
        <location evidence="1">Cell envelope</location>
    </subcellularLocation>
</comment>
<evidence type="ECO:0000256" key="4">
    <source>
        <dbReference type="ARBA" id="ARBA00022729"/>
    </source>
</evidence>
<evidence type="ECO:0000256" key="1">
    <source>
        <dbReference type="ARBA" id="ARBA00004196"/>
    </source>
</evidence>
<evidence type="ECO:0000256" key="2">
    <source>
        <dbReference type="ARBA" id="ARBA00008814"/>
    </source>
</evidence>
<evidence type="ECO:0000313" key="8">
    <source>
        <dbReference type="Proteomes" id="UP000551501"/>
    </source>
</evidence>
<proteinExistence type="inferred from homology"/>
<dbReference type="EMBL" id="JACIFP010000001">
    <property type="protein sequence ID" value="MBB4135324.1"/>
    <property type="molecule type" value="Genomic_DNA"/>
</dbReference>
<gene>
    <name evidence="7" type="ORF">BKA16_001876</name>
</gene>
<keyword evidence="8" id="KW-1185">Reference proteome</keyword>
<organism evidence="7 8">
    <name type="scientific">Gordonia humi</name>
    <dbReference type="NCBI Taxonomy" id="686429"/>
    <lineage>
        <taxon>Bacteria</taxon>
        <taxon>Bacillati</taxon>
        <taxon>Actinomycetota</taxon>
        <taxon>Actinomycetes</taxon>
        <taxon>Mycobacteriales</taxon>
        <taxon>Gordoniaceae</taxon>
        <taxon>Gordonia</taxon>
    </lineage>
</organism>
<dbReference type="SUPFAM" id="SSF53807">
    <property type="entry name" value="Helical backbone' metal receptor"/>
    <property type="match status" value="1"/>
</dbReference>
<dbReference type="PANTHER" id="PTHR30532">
    <property type="entry name" value="IRON III DICITRATE-BINDING PERIPLASMIC PROTEIN"/>
    <property type="match status" value="1"/>
</dbReference>
<dbReference type="PANTHER" id="PTHR30532:SF24">
    <property type="entry name" value="FERRIC ENTEROBACTIN-BINDING PERIPLASMIC PROTEIN FEPB"/>
    <property type="match status" value="1"/>
</dbReference>
<feature type="domain" description="Fe/B12 periplasmic-binding" evidence="6">
    <location>
        <begin position="56"/>
        <end position="335"/>
    </location>
</feature>
<dbReference type="CDD" id="cd01146">
    <property type="entry name" value="FhuD"/>
    <property type="match status" value="1"/>
</dbReference>
<reference evidence="7 8" key="1">
    <citation type="submission" date="2020-08" db="EMBL/GenBank/DDBJ databases">
        <title>Sequencing the genomes of 1000 actinobacteria strains.</title>
        <authorList>
            <person name="Klenk H.-P."/>
        </authorList>
    </citation>
    <scope>NUCLEOTIDE SEQUENCE [LARGE SCALE GENOMIC DNA]</scope>
    <source>
        <strain evidence="7 8">DSM 45298</strain>
    </source>
</reference>
<dbReference type="Pfam" id="PF01497">
    <property type="entry name" value="Peripla_BP_2"/>
    <property type="match status" value="1"/>
</dbReference>
<comment type="similarity">
    <text evidence="2">Belongs to the bacterial solute-binding protein 8 family.</text>
</comment>
<evidence type="ECO:0000256" key="3">
    <source>
        <dbReference type="ARBA" id="ARBA00022448"/>
    </source>
</evidence>
<feature type="signal peptide" evidence="5">
    <location>
        <begin position="1"/>
        <end position="21"/>
    </location>
</feature>
<dbReference type="AlphaFoldDB" id="A0A840EYC1"/>
<dbReference type="InterPro" id="IPR051313">
    <property type="entry name" value="Bact_iron-sidero_bind"/>
</dbReference>
<keyword evidence="4 5" id="KW-0732">Signal</keyword>
<dbReference type="Gene3D" id="3.40.50.1980">
    <property type="entry name" value="Nitrogenase molybdenum iron protein domain"/>
    <property type="match status" value="2"/>
</dbReference>
<dbReference type="PROSITE" id="PS51257">
    <property type="entry name" value="PROKAR_LIPOPROTEIN"/>
    <property type="match status" value="1"/>
</dbReference>
<dbReference type="PROSITE" id="PS50983">
    <property type="entry name" value="FE_B12_PBP"/>
    <property type="match status" value="1"/>
</dbReference>
<feature type="chain" id="PRO_5039729287" evidence="5">
    <location>
        <begin position="22"/>
        <end position="339"/>
    </location>
</feature>
<evidence type="ECO:0000256" key="5">
    <source>
        <dbReference type="SAM" id="SignalP"/>
    </source>
</evidence>
<evidence type="ECO:0000259" key="6">
    <source>
        <dbReference type="PROSITE" id="PS50983"/>
    </source>
</evidence>
<dbReference type="RefSeq" id="WP_183370381.1">
    <property type="nucleotide sequence ID" value="NZ_BAABHL010000127.1"/>
</dbReference>
<dbReference type="GO" id="GO:0030288">
    <property type="term" value="C:outer membrane-bounded periplasmic space"/>
    <property type="evidence" value="ECO:0007669"/>
    <property type="project" value="TreeGrafter"/>
</dbReference>
<dbReference type="GO" id="GO:1901678">
    <property type="term" value="P:iron coordination entity transport"/>
    <property type="evidence" value="ECO:0007669"/>
    <property type="project" value="UniProtKB-ARBA"/>
</dbReference>
<sequence length="339" mass="36131">MRTTPRGAIAALAVFIVALLAAGCSSNDDSRADQDWQPITIEHALGTTVIDRAPERVATVAWANHEVPLALGVVPVGMARANFGDEDGDGLLPWVKDKLDELGGEKPVLFDETDGIDFEAVADSRPDVILAAYSGLSEDDYDKLSKIAPTVAYPETAWGTPWREMIRINSKAIGKSDEGEGLIASIEQTVAEKAAEHPAIKDQSVMFLTHVDTTDLSTVSFYTTHDTRAMFFTDLGMKTPPSIAAASAETDKFSLTKSAEQIDALADVDIIVTYGGDDVISALRKDSLLSRIPAIANDAVVNLPGDSALGTAANPTPLSITWTLDDYLDLLDKASPAKS</sequence>
<protein>
    <submittedName>
        <fullName evidence="7">Iron complex transport system substrate-binding protein</fullName>
    </submittedName>
</protein>
<dbReference type="InterPro" id="IPR002491">
    <property type="entry name" value="ABC_transptr_periplasmic_BD"/>
</dbReference>
<name>A0A840EYC1_9ACTN</name>